<keyword evidence="1" id="KW-0862">Zinc</keyword>
<evidence type="ECO:0000256" key="1">
    <source>
        <dbReference type="PROSITE-ProRule" id="PRU00325"/>
    </source>
</evidence>
<keyword evidence="1" id="KW-0479">Metal-binding</keyword>
<evidence type="ECO:0000313" key="4">
    <source>
        <dbReference type="Proteomes" id="UP001630127"/>
    </source>
</evidence>
<protein>
    <recommendedName>
        <fullName evidence="2">SWIM-type domain-containing protein</fullName>
    </recommendedName>
</protein>
<dbReference type="GO" id="GO:0008270">
    <property type="term" value="F:zinc ion binding"/>
    <property type="evidence" value="ECO:0007669"/>
    <property type="project" value="UniProtKB-KW"/>
</dbReference>
<dbReference type="EMBL" id="JBJUIK010000002">
    <property type="protein sequence ID" value="KAL3535957.1"/>
    <property type="molecule type" value="Genomic_DNA"/>
</dbReference>
<dbReference type="InterPro" id="IPR007527">
    <property type="entry name" value="Znf_SWIM"/>
</dbReference>
<accession>A0ABD3AXH9</accession>
<keyword evidence="4" id="KW-1185">Reference proteome</keyword>
<keyword evidence="1" id="KW-0863">Zinc-finger</keyword>
<dbReference type="PANTHER" id="PTHR35121:SF4">
    <property type="entry name" value="SWIM-TYPE DOMAIN-CONTAINING PROTEIN"/>
    <property type="match status" value="1"/>
</dbReference>
<dbReference type="Proteomes" id="UP001630127">
    <property type="component" value="Unassembled WGS sequence"/>
</dbReference>
<gene>
    <name evidence="3" type="ORF">ACH5RR_004418</name>
</gene>
<evidence type="ECO:0000259" key="2">
    <source>
        <dbReference type="PROSITE" id="PS50966"/>
    </source>
</evidence>
<dbReference type="AlphaFoldDB" id="A0ABD3AXH9"/>
<proteinExistence type="predicted"/>
<sequence length="198" mass="22172">MANEAAELVLHCVFHGSISMHDMEIERRPYHHNCSRALHKSKGSRSVKSLGQQVKKGNDSCLGQKFVYKIKSTMTDLALGKVVLFSFLAGSLGSYDQHGSVLSQDAGAKKSVSLENHRVYSIRIISMHDREIERRPYHRNCSCALHKPKGSNSKPCFHHQNVAFPEKQSGHDCSLSISFSEFSSPSSSTQNTSLYKRY</sequence>
<name>A0ABD3AXH9_9GENT</name>
<organism evidence="3 4">
    <name type="scientific">Cinchona calisaya</name>
    <dbReference type="NCBI Taxonomy" id="153742"/>
    <lineage>
        <taxon>Eukaryota</taxon>
        <taxon>Viridiplantae</taxon>
        <taxon>Streptophyta</taxon>
        <taxon>Embryophyta</taxon>
        <taxon>Tracheophyta</taxon>
        <taxon>Spermatophyta</taxon>
        <taxon>Magnoliopsida</taxon>
        <taxon>eudicotyledons</taxon>
        <taxon>Gunneridae</taxon>
        <taxon>Pentapetalae</taxon>
        <taxon>asterids</taxon>
        <taxon>lamiids</taxon>
        <taxon>Gentianales</taxon>
        <taxon>Rubiaceae</taxon>
        <taxon>Cinchonoideae</taxon>
        <taxon>Cinchoneae</taxon>
        <taxon>Cinchona</taxon>
    </lineage>
</organism>
<reference evidence="3 4" key="1">
    <citation type="submission" date="2024-11" db="EMBL/GenBank/DDBJ databases">
        <title>A near-complete genome assembly of Cinchona calisaya.</title>
        <authorList>
            <person name="Lian D.C."/>
            <person name="Zhao X.W."/>
            <person name="Wei L."/>
        </authorList>
    </citation>
    <scope>NUCLEOTIDE SEQUENCE [LARGE SCALE GENOMIC DNA]</scope>
    <source>
        <tissue evidence="3">Nenye</tissue>
    </source>
</reference>
<feature type="domain" description="SWIM-type" evidence="2">
    <location>
        <begin position="120"/>
        <end position="167"/>
    </location>
</feature>
<comment type="caution">
    <text evidence="3">The sequence shown here is derived from an EMBL/GenBank/DDBJ whole genome shotgun (WGS) entry which is preliminary data.</text>
</comment>
<evidence type="ECO:0000313" key="3">
    <source>
        <dbReference type="EMBL" id="KAL3535957.1"/>
    </source>
</evidence>
<dbReference type="PANTHER" id="PTHR35121">
    <property type="entry name" value="HOMEODOMAIN PROTEIN 8, PUTATIVE-RELATED"/>
    <property type="match status" value="1"/>
</dbReference>
<dbReference type="PROSITE" id="PS50966">
    <property type="entry name" value="ZF_SWIM"/>
    <property type="match status" value="1"/>
</dbReference>